<protein>
    <submittedName>
        <fullName evidence="2">Uncharacterized protein</fullName>
    </submittedName>
</protein>
<sequence>MLLTLENRVINLEESVEDVKDTLKVVEGRIDELDSMREQLKEFVMESLSYNVKAMQGMLNSTADKLTVRDDALKATMTTLKKHIEELLLWLCYGGVVGPQIRDEVEALGEVGVTLTRHH</sequence>
<dbReference type="OrthoDB" id="996639at2759"/>
<evidence type="ECO:0000313" key="2">
    <source>
        <dbReference type="EMBL" id="KAH1030915.1"/>
    </source>
</evidence>
<keyword evidence="3" id="KW-1185">Reference proteome</keyword>
<dbReference type="AlphaFoldDB" id="A0A9D3U6T0"/>
<name>A0A9D3U6T0_9ROSI</name>
<accession>A0A9D3U6T0</accession>
<organism evidence="2 3">
    <name type="scientific">Gossypium stocksii</name>
    <dbReference type="NCBI Taxonomy" id="47602"/>
    <lineage>
        <taxon>Eukaryota</taxon>
        <taxon>Viridiplantae</taxon>
        <taxon>Streptophyta</taxon>
        <taxon>Embryophyta</taxon>
        <taxon>Tracheophyta</taxon>
        <taxon>Spermatophyta</taxon>
        <taxon>Magnoliopsida</taxon>
        <taxon>eudicotyledons</taxon>
        <taxon>Gunneridae</taxon>
        <taxon>Pentapetalae</taxon>
        <taxon>rosids</taxon>
        <taxon>malvids</taxon>
        <taxon>Malvales</taxon>
        <taxon>Malvaceae</taxon>
        <taxon>Malvoideae</taxon>
        <taxon>Gossypium</taxon>
    </lineage>
</organism>
<gene>
    <name evidence="2" type="ORF">J1N35_043089</name>
</gene>
<feature type="coiled-coil region" evidence="1">
    <location>
        <begin position="2"/>
        <end position="29"/>
    </location>
</feature>
<dbReference type="EMBL" id="JAIQCV010000013">
    <property type="protein sequence ID" value="KAH1030915.1"/>
    <property type="molecule type" value="Genomic_DNA"/>
</dbReference>
<evidence type="ECO:0000256" key="1">
    <source>
        <dbReference type="SAM" id="Coils"/>
    </source>
</evidence>
<comment type="caution">
    <text evidence="2">The sequence shown here is derived from an EMBL/GenBank/DDBJ whole genome shotgun (WGS) entry which is preliminary data.</text>
</comment>
<evidence type="ECO:0000313" key="3">
    <source>
        <dbReference type="Proteomes" id="UP000828251"/>
    </source>
</evidence>
<dbReference type="Proteomes" id="UP000828251">
    <property type="component" value="Unassembled WGS sequence"/>
</dbReference>
<proteinExistence type="predicted"/>
<reference evidence="2 3" key="1">
    <citation type="journal article" date="2021" name="Plant Biotechnol. J.">
        <title>Multi-omics assisted identification of the key and species-specific regulatory components of drought-tolerant mechanisms in Gossypium stocksii.</title>
        <authorList>
            <person name="Yu D."/>
            <person name="Ke L."/>
            <person name="Zhang D."/>
            <person name="Wu Y."/>
            <person name="Sun Y."/>
            <person name="Mei J."/>
            <person name="Sun J."/>
            <person name="Sun Y."/>
        </authorList>
    </citation>
    <scope>NUCLEOTIDE SEQUENCE [LARGE SCALE GENOMIC DNA]</scope>
    <source>
        <strain evidence="3">cv. E1</strain>
        <tissue evidence="2">Leaf</tissue>
    </source>
</reference>
<keyword evidence="1" id="KW-0175">Coiled coil</keyword>